<keyword evidence="1" id="KW-0732">Signal</keyword>
<dbReference type="Proteomes" id="UP000382577">
    <property type="component" value="Unassembled WGS sequence"/>
</dbReference>
<evidence type="ECO:0000256" key="1">
    <source>
        <dbReference type="SAM" id="SignalP"/>
    </source>
</evidence>
<feature type="chain" id="PRO_5022865687" description="CS1 type fimbrial major subunit" evidence="1">
    <location>
        <begin position="41"/>
        <end position="188"/>
    </location>
</feature>
<name>A0A5E4VET8_9BURK</name>
<evidence type="ECO:0000313" key="2">
    <source>
        <dbReference type="EMBL" id="VVE10808.1"/>
    </source>
</evidence>
<protein>
    <recommendedName>
        <fullName evidence="4">CS1 type fimbrial major subunit</fullName>
    </recommendedName>
</protein>
<evidence type="ECO:0000313" key="3">
    <source>
        <dbReference type="Proteomes" id="UP000382577"/>
    </source>
</evidence>
<sequence>MSCINAKILFSKKVKMKNSVVKIAMFALASASMFASPAHADQANRKSFDIQLQAVVPFVPSFEVTPVNWNQAEVQNLTWDNMQKRFSDIALGIKVKSNVGNVSVKLADNQEPRVTHETDADAYYALAPRVNGKALTDTATSIVNAVDAKQGKEIQLLISSKAEGKTESGAVPGKYAAQLRLVFETTIE</sequence>
<dbReference type="EMBL" id="CABPRW010000005">
    <property type="protein sequence ID" value="VVE10808.1"/>
    <property type="molecule type" value="Genomic_DNA"/>
</dbReference>
<evidence type="ECO:0008006" key="4">
    <source>
        <dbReference type="Google" id="ProtNLM"/>
    </source>
</evidence>
<dbReference type="AlphaFoldDB" id="A0A5E4VET8"/>
<gene>
    <name evidence="2" type="ORF">PFI31113_02595</name>
</gene>
<dbReference type="Pfam" id="PF04449">
    <property type="entry name" value="Fimbrial_CS1"/>
    <property type="match status" value="1"/>
</dbReference>
<proteinExistence type="predicted"/>
<dbReference type="GO" id="GO:0009289">
    <property type="term" value="C:pilus"/>
    <property type="evidence" value="ECO:0007669"/>
    <property type="project" value="InterPro"/>
</dbReference>
<accession>A0A5E4VET8</accession>
<dbReference type="Gene3D" id="2.60.40.2040">
    <property type="entry name" value="CFA/I fimbrial subunit E, pilin domain"/>
    <property type="match status" value="1"/>
</dbReference>
<reference evidence="2 3" key="1">
    <citation type="submission" date="2019-08" db="EMBL/GenBank/DDBJ databases">
        <authorList>
            <person name="Peeters C."/>
        </authorList>
    </citation>
    <scope>NUCLEOTIDE SEQUENCE [LARGE SCALE GENOMIC DNA]</scope>
    <source>
        <strain evidence="2 3">LMG 31113</strain>
    </source>
</reference>
<feature type="signal peptide" evidence="1">
    <location>
        <begin position="1"/>
        <end position="40"/>
    </location>
</feature>
<dbReference type="InterPro" id="IPR007540">
    <property type="entry name" value="Fimbrial_CS1-type"/>
</dbReference>
<organism evidence="2 3">
    <name type="scientific">Pandoraea fibrosis</name>
    <dbReference type="NCBI Taxonomy" id="1891094"/>
    <lineage>
        <taxon>Bacteria</taxon>
        <taxon>Pseudomonadati</taxon>
        <taxon>Pseudomonadota</taxon>
        <taxon>Betaproteobacteria</taxon>
        <taxon>Burkholderiales</taxon>
        <taxon>Burkholderiaceae</taxon>
        <taxon>Pandoraea</taxon>
    </lineage>
</organism>